<name>A0ACC3DYL1_9PEZI</name>
<protein>
    <submittedName>
        <fullName evidence="1">Uncharacterized protein</fullName>
    </submittedName>
</protein>
<evidence type="ECO:0000313" key="2">
    <source>
        <dbReference type="Proteomes" id="UP001186974"/>
    </source>
</evidence>
<evidence type="ECO:0000313" key="1">
    <source>
        <dbReference type="EMBL" id="KAK3081629.1"/>
    </source>
</evidence>
<reference evidence="1" key="1">
    <citation type="submission" date="2024-09" db="EMBL/GenBank/DDBJ databases">
        <title>Black Yeasts Isolated from many extreme environments.</title>
        <authorList>
            <person name="Coleine C."/>
            <person name="Stajich J.E."/>
            <person name="Selbmann L."/>
        </authorList>
    </citation>
    <scope>NUCLEOTIDE SEQUENCE</scope>
    <source>
        <strain evidence="1">CCFEE 5737</strain>
    </source>
</reference>
<proteinExistence type="predicted"/>
<comment type="caution">
    <text evidence="1">The sequence shown here is derived from an EMBL/GenBank/DDBJ whole genome shotgun (WGS) entry which is preliminary data.</text>
</comment>
<gene>
    <name evidence="1" type="ORF">LTS18_004642</name>
</gene>
<keyword evidence="2" id="KW-1185">Reference proteome</keyword>
<sequence length="150" mass="17158">MDPSQSTRAEYTSRMTSIPIPDFAHKDWKNLVSKHQSLLRKLADHPAMAPNLQQTYSTPANNKNNVYFMWDFVGRTLFYCFQANPTLQDETPQEKEAWQDALTRAMMSQSLIMDTVKGKLNAMTESTYPEQKGRHPNFGSEIKSLARGLV</sequence>
<organism evidence="1 2">
    <name type="scientific">Coniosporium uncinatum</name>
    <dbReference type="NCBI Taxonomy" id="93489"/>
    <lineage>
        <taxon>Eukaryota</taxon>
        <taxon>Fungi</taxon>
        <taxon>Dikarya</taxon>
        <taxon>Ascomycota</taxon>
        <taxon>Pezizomycotina</taxon>
        <taxon>Dothideomycetes</taxon>
        <taxon>Dothideomycetes incertae sedis</taxon>
        <taxon>Coniosporium</taxon>
    </lineage>
</organism>
<dbReference type="Proteomes" id="UP001186974">
    <property type="component" value="Unassembled WGS sequence"/>
</dbReference>
<dbReference type="EMBL" id="JAWDJW010000109">
    <property type="protein sequence ID" value="KAK3081629.1"/>
    <property type="molecule type" value="Genomic_DNA"/>
</dbReference>
<accession>A0ACC3DYL1</accession>